<evidence type="ECO:0000313" key="1">
    <source>
        <dbReference type="EMBL" id="KZO98548.1"/>
    </source>
</evidence>
<accession>A0A167P9F1</accession>
<sequence>MDQRPWRLKLADKRDVDRWRIFIVGYFGSSVCLVDPSFHHPPDDPEAGMYFGRKAWIAIFKSPRYMQHDDPEVIAHAVRCMTQALVDYLAFFYKVDHEYVCDYLLHPPPEPLPRSLWNLFQVRWYKSQFADQIRSYRARARTCRKDYHSALQAFGLDQLRESLTNRPDCGGPRVWEHFVMHLSEHLSGEPDPFGRIAISIDPVI</sequence>
<name>A0A167P9F1_CALVF</name>
<organism evidence="1 2">
    <name type="scientific">Calocera viscosa (strain TUFC12733)</name>
    <dbReference type="NCBI Taxonomy" id="1330018"/>
    <lineage>
        <taxon>Eukaryota</taxon>
        <taxon>Fungi</taxon>
        <taxon>Dikarya</taxon>
        <taxon>Basidiomycota</taxon>
        <taxon>Agaricomycotina</taxon>
        <taxon>Dacrymycetes</taxon>
        <taxon>Dacrymycetales</taxon>
        <taxon>Dacrymycetaceae</taxon>
        <taxon>Calocera</taxon>
    </lineage>
</organism>
<protein>
    <submittedName>
        <fullName evidence="1">Uncharacterized protein</fullName>
    </submittedName>
</protein>
<gene>
    <name evidence="1" type="ORF">CALVIDRAFT_562003</name>
</gene>
<dbReference type="Proteomes" id="UP000076738">
    <property type="component" value="Unassembled WGS sequence"/>
</dbReference>
<dbReference type="EMBL" id="KV417275">
    <property type="protein sequence ID" value="KZO98548.1"/>
    <property type="molecule type" value="Genomic_DNA"/>
</dbReference>
<reference evidence="1 2" key="1">
    <citation type="journal article" date="2016" name="Mol. Biol. Evol.">
        <title>Comparative Genomics of Early-Diverging Mushroom-Forming Fungi Provides Insights into the Origins of Lignocellulose Decay Capabilities.</title>
        <authorList>
            <person name="Nagy L.G."/>
            <person name="Riley R."/>
            <person name="Tritt A."/>
            <person name="Adam C."/>
            <person name="Daum C."/>
            <person name="Floudas D."/>
            <person name="Sun H."/>
            <person name="Yadav J.S."/>
            <person name="Pangilinan J."/>
            <person name="Larsson K.H."/>
            <person name="Matsuura K."/>
            <person name="Barry K."/>
            <person name="Labutti K."/>
            <person name="Kuo R."/>
            <person name="Ohm R.A."/>
            <person name="Bhattacharya S.S."/>
            <person name="Shirouzu T."/>
            <person name="Yoshinaga Y."/>
            <person name="Martin F.M."/>
            <person name="Grigoriev I.V."/>
            <person name="Hibbett D.S."/>
        </authorList>
    </citation>
    <scope>NUCLEOTIDE SEQUENCE [LARGE SCALE GENOMIC DNA]</scope>
    <source>
        <strain evidence="1 2">TUFC12733</strain>
    </source>
</reference>
<proteinExistence type="predicted"/>
<dbReference type="AlphaFoldDB" id="A0A167P9F1"/>
<keyword evidence="2" id="KW-1185">Reference proteome</keyword>
<evidence type="ECO:0000313" key="2">
    <source>
        <dbReference type="Proteomes" id="UP000076738"/>
    </source>
</evidence>